<proteinExistence type="inferred from homology"/>
<dbReference type="PANTHER" id="PTHR23220:SF122">
    <property type="entry name" value="INTEGRIN ALPHA-PS1"/>
    <property type="match status" value="1"/>
</dbReference>
<dbReference type="GeneID" id="111089074"/>
<evidence type="ECO:0000256" key="3">
    <source>
        <dbReference type="ARBA" id="ARBA00023180"/>
    </source>
</evidence>
<keyword evidence="5" id="KW-0675">Receptor</keyword>
<keyword evidence="5" id="KW-0812">Transmembrane</keyword>
<reference evidence="7" key="1">
    <citation type="submission" date="2025-08" db="UniProtKB">
        <authorList>
            <consortium name="RefSeq"/>
        </authorList>
    </citation>
    <scope>IDENTIFICATION</scope>
    <source>
        <tissue evidence="7">Muscle</tissue>
    </source>
</reference>
<accession>A0ABM1TKY0</accession>
<gene>
    <name evidence="7" type="primary">LOC111089074</name>
</gene>
<keyword evidence="6" id="KW-1185">Reference proteome</keyword>
<dbReference type="PRINTS" id="PR01185">
    <property type="entry name" value="INTEGRINA"/>
</dbReference>
<sequence length="326" mass="36691">MAFNQQTATSRTTSQRFSVEFSIRSYWLFVILIFTVHNVCGFNVDTKFPVIFRNSAWNSENTNFGFSVAFHRNDAAKMILVTAPKANGSAFGSDVIEPGILYKCIFIEGKSTTTCNEVEIDTTGNENEVKKNEFVSYKDLKNNMWFGVSMDVQHQGQNNVVVCGHLWKNQQFLDYWANGVCYLLNKDLILLKENKYLPLVDRCTGLGYEVEESGQLGQAIIPDPIYVYRNYPYIGYSVTTGKFFKLSETESLVLGAPRDSDTRGKVYIISGYAFFTSKSFKEEARFEGSQMGEYFGATVLAVNLNNDKYSDLLVGAPLFSLEGGSE</sequence>
<keyword evidence="3" id="KW-0325">Glycoprotein</keyword>
<keyword evidence="2" id="KW-0677">Repeat</keyword>
<dbReference type="InterPro" id="IPR013519">
    <property type="entry name" value="Int_alpha_beta-p"/>
</dbReference>
<feature type="repeat" description="FG-GAP" evidence="4">
    <location>
        <begin position="281"/>
        <end position="326"/>
    </location>
</feature>
<dbReference type="RefSeq" id="XP_022256536.1">
    <property type="nucleotide sequence ID" value="XM_022400828.1"/>
</dbReference>
<dbReference type="PROSITE" id="PS51470">
    <property type="entry name" value="FG_GAP"/>
    <property type="match status" value="1"/>
</dbReference>
<organism evidence="6 7">
    <name type="scientific">Limulus polyphemus</name>
    <name type="common">Atlantic horseshoe crab</name>
    <dbReference type="NCBI Taxonomy" id="6850"/>
    <lineage>
        <taxon>Eukaryota</taxon>
        <taxon>Metazoa</taxon>
        <taxon>Ecdysozoa</taxon>
        <taxon>Arthropoda</taxon>
        <taxon>Chelicerata</taxon>
        <taxon>Merostomata</taxon>
        <taxon>Xiphosura</taxon>
        <taxon>Limulidae</taxon>
        <taxon>Limulus</taxon>
    </lineage>
</organism>
<dbReference type="Gene3D" id="2.130.10.130">
    <property type="entry name" value="Integrin alpha, N-terminal"/>
    <property type="match status" value="1"/>
</dbReference>
<keyword evidence="5" id="KW-0472">Membrane</keyword>
<keyword evidence="1" id="KW-0732">Signal</keyword>
<dbReference type="Pfam" id="PF01839">
    <property type="entry name" value="FG-GAP"/>
    <property type="match status" value="1"/>
</dbReference>
<dbReference type="InterPro" id="IPR013517">
    <property type="entry name" value="FG-GAP"/>
</dbReference>
<keyword evidence="5" id="KW-0130">Cell adhesion</keyword>
<evidence type="ECO:0000256" key="5">
    <source>
        <dbReference type="RuleBase" id="RU003762"/>
    </source>
</evidence>
<dbReference type="SUPFAM" id="SSF69318">
    <property type="entry name" value="Integrin alpha N-terminal domain"/>
    <property type="match status" value="1"/>
</dbReference>
<comment type="similarity">
    <text evidence="5">Belongs to the integrin alpha chain family.</text>
</comment>
<name>A0ABM1TKY0_LIMPO</name>
<protein>
    <submittedName>
        <fullName evidence="7">Integrin alpha-4-like</fullName>
    </submittedName>
</protein>
<evidence type="ECO:0000256" key="2">
    <source>
        <dbReference type="ARBA" id="ARBA00022737"/>
    </source>
</evidence>
<comment type="subcellular location">
    <subcellularLocation>
        <location evidence="5">Membrane</location>
        <topology evidence="5">Single-pass type I membrane protein</topology>
    </subcellularLocation>
</comment>
<dbReference type="InterPro" id="IPR028994">
    <property type="entry name" value="Integrin_alpha_N"/>
</dbReference>
<evidence type="ECO:0000256" key="1">
    <source>
        <dbReference type="ARBA" id="ARBA00022729"/>
    </source>
</evidence>
<evidence type="ECO:0000256" key="4">
    <source>
        <dbReference type="PROSITE-ProRule" id="PRU00803"/>
    </source>
</evidence>
<dbReference type="Proteomes" id="UP000694941">
    <property type="component" value="Unplaced"/>
</dbReference>
<evidence type="ECO:0000313" key="6">
    <source>
        <dbReference type="Proteomes" id="UP000694941"/>
    </source>
</evidence>
<evidence type="ECO:0000313" key="7">
    <source>
        <dbReference type="RefSeq" id="XP_022256536.1"/>
    </source>
</evidence>
<dbReference type="PANTHER" id="PTHR23220">
    <property type="entry name" value="INTEGRIN ALPHA"/>
    <property type="match status" value="1"/>
</dbReference>
<feature type="transmembrane region" description="Helical" evidence="5">
    <location>
        <begin position="26"/>
        <end position="44"/>
    </location>
</feature>
<keyword evidence="5" id="KW-0401">Integrin</keyword>
<dbReference type="SMART" id="SM00191">
    <property type="entry name" value="Int_alpha"/>
    <property type="match status" value="3"/>
</dbReference>
<keyword evidence="5" id="KW-1133">Transmembrane helix</keyword>
<dbReference type="InterPro" id="IPR000413">
    <property type="entry name" value="Integrin_alpha"/>
</dbReference>